<gene>
    <name evidence="3" type="ORF">METZ01_LOCUS205070</name>
</gene>
<keyword evidence="1" id="KW-0472">Membrane</keyword>
<dbReference type="InterPro" id="IPR025857">
    <property type="entry name" value="MacB_PCD"/>
</dbReference>
<keyword evidence="1" id="KW-1133">Transmembrane helix</keyword>
<feature type="transmembrane region" description="Helical" evidence="1">
    <location>
        <begin position="27"/>
        <end position="47"/>
    </location>
</feature>
<feature type="domain" description="MacB-like periplasmic core" evidence="2">
    <location>
        <begin position="28"/>
        <end position="134"/>
    </location>
</feature>
<evidence type="ECO:0000259" key="2">
    <source>
        <dbReference type="Pfam" id="PF12704"/>
    </source>
</evidence>
<evidence type="ECO:0000256" key="1">
    <source>
        <dbReference type="SAM" id="Phobius"/>
    </source>
</evidence>
<evidence type="ECO:0000313" key="3">
    <source>
        <dbReference type="EMBL" id="SVB52216.1"/>
    </source>
</evidence>
<sequence length="144" mass="16366">MNLLSPSVLRDLFMDVFLNLFRKKLRALLTMTGVIIGAFLVVLILSLSHGLSEFLDQQVRAVWDERMIKVRLKKGGAPEKMAKGLFGGLGEPPQEVKKDNEEEIPGAFKFRHIPHASIEKLRKIDGVMEVQPEIWVMPRSMQVK</sequence>
<organism evidence="3">
    <name type="scientific">marine metagenome</name>
    <dbReference type="NCBI Taxonomy" id="408172"/>
    <lineage>
        <taxon>unclassified sequences</taxon>
        <taxon>metagenomes</taxon>
        <taxon>ecological metagenomes</taxon>
    </lineage>
</organism>
<reference evidence="3" key="1">
    <citation type="submission" date="2018-05" db="EMBL/GenBank/DDBJ databases">
        <authorList>
            <person name="Lanie J.A."/>
            <person name="Ng W.-L."/>
            <person name="Kazmierczak K.M."/>
            <person name="Andrzejewski T.M."/>
            <person name="Davidsen T.M."/>
            <person name="Wayne K.J."/>
            <person name="Tettelin H."/>
            <person name="Glass J.I."/>
            <person name="Rusch D."/>
            <person name="Podicherti R."/>
            <person name="Tsui H.-C.T."/>
            <person name="Winkler M.E."/>
        </authorList>
    </citation>
    <scope>NUCLEOTIDE SEQUENCE</scope>
</reference>
<dbReference type="Pfam" id="PF12704">
    <property type="entry name" value="MacB_PCD"/>
    <property type="match status" value="1"/>
</dbReference>
<proteinExistence type="predicted"/>
<accession>A0A382EN29</accession>
<feature type="non-terminal residue" evidence="3">
    <location>
        <position position="144"/>
    </location>
</feature>
<name>A0A382EN29_9ZZZZ</name>
<dbReference type="EMBL" id="UINC01045446">
    <property type="protein sequence ID" value="SVB52216.1"/>
    <property type="molecule type" value="Genomic_DNA"/>
</dbReference>
<protein>
    <recommendedName>
        <fullName evidence="2">MacB-like periplasmic core domain-containing protein</fullName>
    </recommendedName>
</protein>
<dbReference type="AlphaFoldDB" id="A0A382EN29"/>
<keyword evidence="1" id="KW-0812">Transmembrane</keyword>